<dbReference type="InterPro" id="IPR039049">
    <property type="entry name" value="ELOB"/>
</dbReference>
<dbReference type="OrthoDB" id="7537057at2759"/>
<evidence type="ECO:0000259" key="2">
    <source>
        <dbReference type="PROSITE" id="PS50053"/>
    </source>
</evidence>
<dbReference type="GO" id="GO:0006368">
    <property type="term" value="P:transcription elongation by RNA polymerase II"/>
    <property type="evidence" value="ECO:0007669"/>
    <property type="project" value="InterPro"/>
</dbReference>
<dbReference type="STRING" id="128390.A0A091UN14"/>
<protein>
    <submittedName>
        <fullName evidence="3">Transcription elongation factor B polypeptide 2</fullName>
    </submittedName>
</protein>
<dbReference type="EMBL" id="KL409688">
    <property type="protein sequence ID" value="KFQ91290.1"/>
    <property type="molecule type" value="Genomic_DNA"/>
</dbReference>
<dbReference type="InterPro" id="IPR000626">
    <property type="entry name" value="Ubiquitin-like_dom"/>
</dbReference>
<dbReference type="SMART" id="SM00213">
    <property type="entry name" value="UBQ"/>
    <property type="match status" value="1"/>
</dbReference>
<feature type="region of interest" description="Disordered" evidence="1">
    <location>
        <begin position="91"/>
        <end position="121"/>
    </location>
</feature>
<dbReference type="PANTHER" id="PTHR13248:SF4">
    <property type="entry name" value="ELONGIN B"/>
    <property type="match status" value="1"/>
</dbReference>
<proteinExistence type="predicted"/>
<sequence length="121" mass="13601">MDVYLMICHHKTTIFIEAKEMTTVHELKKVVEGLLQRSLEEQQLYKDDQLLDDDDRTLLDYGLSSQSCCPHVPATVGLALFRPGNGTFEPLHIDPFSSTPELPDVMKKQQSGSSSSEQALH</sequence>
<feature type="compositionally biased region" description="Low complexity" evidence="1">
    <location>
        <begin position="109"/>
        <end position="121"/>
    </location>
</feature>
<dbReference type="SUPFAM" id="SSF54236">
    <property type="entry name" value="Ubiquitin-like"/>
    <property type="match status" value="1"/>
</dbReference>
<dbReference type="Proteomes" id="UP000053283">
    <property type="component" value="Unassembled WGS sequence"/>
</dbReference>
<evidence type="ECO:0000313" key="4">
    <source>
        <dbReference type="Proteomes" id="UP000053283"/>
    </source>
</evidence>
<dbReference type="GO" id="GO:0003746">
    <property type="term" value="F:translation elongation factor activity"/>
    <property type="evidence" value="ECO:0007669"/>
    <property type="project" value="UniProtKB-KW"/>
</dbReference>
<dbReference type="GO" id="GO:0070449">
    <property type="term" value="C:elongin complex"/>
    <property type="evidence" value="ECO:0007669"/>
    <property type="project" value="InterPro"/>
</dbReference>
<dbReference type="AlphaFoldDB" id="A0A091UN14"/>
<dbReference type="Gene3D" id="3.10.20.90">
    <property type="entry name" value="Phosphatidylinositol 3-kinase Catalytic Subunit, Chain A, domain 1"/>
    <property type="match status" value="1"/>
</dbReference>
<dbReference type="InterPro" id="IPR029071">
    <property type="entry name" value="Ubiquitin-like_domsf"/>
</dbReference>
<name>A0A091UN14_NIPNI</name>
<accession>A0A091UN14</accession>
<organism evidence="3 4">
    <name type="scientific">Nipponia nippon</name>
    <name type="common">Crested ibis</name>
    <name type="synonym">Ibis nippon</name>
    <dbReference type="NCBI Taxonomy" id="128390"/>
    <lineage>
        <taxon>Eukaryota</taxon>
        <taxon>Metazoa</taxon>
        <taxon>Chordata</taxon>
        <taxon>Craniata</taxon>
        <taxon>Vertebrata</taxon>
        <taxon>Euteleostomi</taxon>
        <taxon>Archelosauria</taxon>
        <taxon>Archosauria</taxon>
        <taxon>Dinosauria</taxon>
        <taxon>Saurischia</taxon>
        <taxon>Theropoda</taxon>
        <taxon>Coelurosauria</taxon>
        <taxon>Aves</taxon>
        <taxon>Neognathae</taxon>
        <taxon>Neoaves</taxon>
        <taxon>Aequornithes</taxon>
        <taxon>Pelecaniformes</taxon>
        <taxon>Threskiornithidae</taxon>
        <taxon>Nipponia</taxon>
    </lineage>
</organism>
<evidence type="ECO:0000313" key="3">
    <source>
        <dbReference type="EMBL" id="KFQ91290.1"/>
    </source>
</evidence>
<dbReference type="PROSITE" id="PS50053">
    <property type="entry name" value="UBIQUITIN_2"/>
    <property type="match status" value="1"/>
</dbReference>
<keyword evidence="3" id="KW-0251">Elongation factor</keyword>
<gene>
    <name evidence="3" type="ORF">Y956_01551</name>
</gene>
<keyword evidence="3" id="KW-0648">Protein biosynthesis</keyword>
<dbReference type="Pfam" id="PF00240">
    <property type="entry name" value="ubiquitin"/>
    <property type="match status" value="1"/>
</dbReference>
<feature type="domain" description="Ubiquitin-like" evidence="2">
    <location>
        <begin position="1"/>
        <end position="67"/>
    </location>
</feature>
<dbReference type="GO" id="GO:0030891">
    <property type="term" value="C:VCB complex"/>
    <property type="evidence" value="ECO:0007669"/>
    <property type="project" value="InterPro"/>
</dbReference>
<reference evidence="3 4" key="1">
    <citation type="submission" date="2014-04" db="EMBL/GenBank/DDBJ databases">
        <title>Genome evolution of avian class.</title>
        <authorList>
            <person name="Zhang G."/>
            <person name="Li C."/>
        </authorList>
    </citation>
    <scope>NUCLEOTIDE SEQUENCE [LARGE SCALE GENOMIC DNA]</scope>
    <source>
        <strain evidence="3">BGI_Y956</strain>
    </source>
</reference>
<dbReference type="PANTHER" id="PTHR13248">
    <property type="entry name" value="TRANSCRIPTION ELONGATION FACTOR B POLYPEPTIDE 2"/>
    <property type="match status" value="1"/>
</dbReference>
<dbReference type="eggNOG" id="KOG4495">
    <property type="taxonomic scope" value="Eukaryota"/>
</dbReference>
<keyword evidence="4" id="KW-1185">Reference proteome</keyword>
<dbReference type="KEGG" id="nni:104013328"/>
<evidence type="ECO:0000256" key="1">
    <source>
        <dbReference type="SAM" id="MobiDB-lite"/>
    </source>
</evidence>